<evidence type="ECO:0000256" key="5">
    <source>
        <dbReference type="SAM" id="Phobius"/>
    </source>
</evidence>
<feature type="region of interest" description="Disordered" evidence="4">
    <location>
        <begin position="2720"/>
        <end position="2906"/>
    </location>
</feature>
<keyword evidence="2" id="KW-0677">Repeat</keyword>
<dbReference type="VEuPathDB" id="CryptoDB:Vbra_17741"/>
<feature type="transmembrane region" description="Helical" evidence="5">
    <location>
        <begin position="2580"/>
        <end position="2603"/>
    </location>
</feature>
<keyword evidence="5" id="KW-0812">Transmembrane</keyword>
<keyword evidence="3" id="KW-1015">Disulfide bond</keyword>
<evidence type="ECO:0008006" key="8">
    <source>
        <dbReference type="Google" id="ProtNLM"/>
    </source>
</evidence>
<feature type="transmembrane region" description="Helical" evidence="5">
    <location>
        <begin position="3012"/>
        <end position="3038"/>
    </location>
</feature>
<evidence type="ECO:0000313" key="7">
    <source>
        <dbReference type="Proteomes" id="UP000041254"/>
    </source>
</evidence>
<evidence type="ECO:0000256" key="2">
    <source>
        <dbReference type="ARBA" id="ARBA00022737"/>
    </source>
</evidence>
<gene>
    <name evidence="6" type="ORF">Vbra_17741</name>
</gene>
<feature type="compositionally biased region" description="Basic and acidic residues" evidence="4">
    <location>
        <begin position="2875"/>
        <end position="2888"/>
    </location>
</feature>
<dbReference type="Gene3D" id="2.120.10.30">
    <property type="entry name" value="TolB, C-terminal domain"/>
    <property type="match status" value="1"/>
</dbReference>
<keyword evidence="5" id="KW-1133">Transmembrane helix</keyword>
<reference evidence="6 7" key="1">
    <citation type="submission" date="2014-11" db="EMBL/GenBank/DDBJ databases">
        <authorList>
            <person name="Zhu J."/>
            <person name="Qi W."/>
            <person name="Song R."/>
        </authorList>
    </citation>
    <scope>NUCLEOTIDE SEQUENCE [LARGE SCALE GENOMIC DNA]</scope>
</reference>
<feature type="transmembrane region" description="Helical" evidence="5">
    <location>
        <begin position="2959"/>
        <end position="2980"/>
    </location>
</feature>
<dbReference type="InParanoid" id="A0A0G4GGR6"/>
<dbReference type="PANTHER" id="PTHR46388">
    <property type="entry name" value="NHL REPEAT-CONTAINING PROTEIN 2"/>
    <property type="match status" value="1"/>
</dbReference>
<dbReference type="Pfam" id="PF13948">
    <property type="entry name" value="DUF4215"/>
    <property type="match status" value="1"/>
</dbReference>
<feature type="transmembrane region" description="Helical" evidence="5">
    <location>
        <begin position="3099"/>
        <end position="3120"/>
    </location>
</feature>
<dbReference type="InterPro" id="IPR001258">
    <property type="entry name" value="NHL_repeat"/>
</dbReference>
<dbReference type="InterPro" id="IPR011936">
    <property type="entry name" value="Myxo_disulph_rpt"/>
</dbReference>
<feature type="region of interest" description="Disordered" evidence="4">
    <location>
        <begin position="2681"/>
        <end position="2706"/>
    </location>
</feature>
<dbReference type="PANTHER" id="PTHR46388:SF2">
    <property type="entry name" value="NHL REPEAT-CONTAINING PROTEIN 2"/>
    <property type="match status" value="1"/>
</dbReference>
<evidence type="ECO:0000313" key="6">
    <source>
        <dbReference type="EMBL" id="CEM28640.1"/>
    </source>
</evidence>
<feature type="compositionally biased region" description="Low complexity" evidence="4">
    <location>
        <begin position="2692"/>
        <end position="2706"/>
    </location>
</feature>
<dbReference type="NCBIfam" id="TIGR02232">
    <property type="entry name" value="myxo_disulf_rpt"/>
    <property type="match status" value="1"/>
</dbReference>
<feature type="compositionally biased region" description="Pro residues" evidence="4">
    <location>
        <begin position="2732"/>
        <end position="2743"/>
    </location>
</feature>
<feature type="compositionally biased region" description="Basic and acidic residues" evidence="4">
    <location>
        <begin position="2819"/>
        <end position="2832"/>
    </location>
</feature>
<proteinExistence type="predicted"/>
<keyword evidence="1" id="KW-0732">Signal</keyword>
<feature type="transmembrane region" description="Helical" evidence="5">
    <location>
        <begin position="3069"/>
        <end position="3087"/>
    </location>
</feature>
<dbReference type="InterPro" id="IPR011042">
    <property type="entry name" value="6-blade_b-propeller_TolB-like"/>
</dbReference>
<dbReference type="SUPFAM" id="SSF101898">
    <property type="entry name" value="NHL repeat"/>
    <property type="match status" value="1"/>
</dbReference>
<organism evidence="6 7">
    <name type="scientific">Vitrella brassicaformis (strain CCMP3155)</name>
    <dbReference type="NCBI Taxonomy" id="1169540"/>
    <lineage>
        <taxon>Eukaryota</taxon>
        <taxon>Sar</taxon>
        <taxon>Alveolata</taxon>
        <taxon>Colpodellida</taxon>
        <taxon>Vitrellaceae</taxon>
        <taxon>Vitrella</taxon>
    </lineage>
</organism>
<sequence length="3251" mass="345754">MAFAVIETDRPMTLLAVKIHYAAQVRAALSLSISHTVESLTSAPECATLRIDGTGEREVPCVGEGRVVYIGVSGEVSLCEVSLVRKSDRVVVTGGEMARVPVGGGVDVSVQGKKLTGEERIRLVNGSVTCGSDEALLMTPSLSAASLDGPPHTLVASQEETWNGGALTQPGVYRVCWCEGTGGCDDGGEFDLETQLIIVEPRAVTIVSESMGLSAPTSVSLARDGSALYIADPAQHTVFEYRPGEASLRVAAGTGTAGYSGDNGAATSALLNSPQSVSVSPNTGIIFIADTNNHRIRAVANGTIETVVGTGVAGFSGDGGQATLAQLRTPTDVLVDRNNNLWIVDSGNQRIRIVSLSTGIPDEAEEVVPGTISTSAGDGRVSSDGGREGVMSLAGSLSHPKALSVAFSYLFISSSSNDVPITVWLAEQAGVRQVSLRRQGYTGLMRPLKEEAIDGSGSFSDVGGVATASDGRLFTSDSTGGAVHMTQTIEYVATGCWLFLGSPPLVPSIEEQHPLLMDNHLMRVDPTFMCGQAAMALELPMFGLRDGGVCVGSTDMPFVYKTYGPSLACEDGSGGKDAMSAYRLTSRTTTEENLFTRVRLASVVGSPQKMFYGNDMLWVAVSPPSPHIALILLSISTQPGQRFSCLEGQLCSITIRGNGLVPSIPLTLLPPSLPCGRDVTPFPVMSPAMSMESVSGPTSFLFSSLTYEIGPLRSLQSMHQGGSGSVREFRICLCGADTGCSVSEDFRLDAGMVQLEGPMYRHYEAPAGENFDLILRGSALRDDDAIRVVEKEAGCSADPVSASVVTLASPARSSGNESTSVFDSVLSSEGGDFLVCWCGTANASELMPLALTDSCTSAPNFSVEASYLTVIGPRGLLQSMTVAAGQPFNVTVFGRGLSVANRIRLVPHLPSADPLTVCSNPFDPAATGQLLVSPSQQMTPFGPFHRATDFKSVWGPMVVVTPGEYQVCWCPGTTVADEKSELVECFSSTQFSTRAGGITVTGSLSPSNDPQYASYLDKVTLHPSLPSPLRTALPIPTGAPRSVAITTWTRSHPPAIGSRQTGPARVRVTLCSASECLPPVAELTIQPNFHGYERVASEVFTRSIDLSAAVGPSFAVDRMYLRNVGIVADWPAERITVSYSTSTISFPIQGWLTVNATASPLLPLSPPLPLFSSSGSALEVDECGGWCYGGYVCVEERCVSHCGDGWVTGDEMCDDGNQRQGDGCDEKCSIEAGYECYTSQPQTAPSTCHPLACINIPTDPPTPSWATLDCFVCNEPSSPFSLTNASISSPYRAFGCHELPSGLTGLCEASGPFSSLSAGGFDAHLPTRVLETQSLMDVKACNQTAAVEVCFPLGSPVLVSATLSRRLSNINLVFNAPVAIMACDAFYTFSSQSRIIPCDALLDLAALTADWRCQWTSPFQIFVFFPIAETPPTSVTMREGRVVLLAVAEQWTDVSGNVTGSGPPLGWFAGAQTVPVLSDESDCGHQKQDDRGDAALFPSESSLRCPVIDWPEAVGVSGCFPVLLDALMSPNTKVGGGWRGLLSDSAVLTYECFGGSSCAILQPWLGNGCQVSGSAYCKLRTFLPAAEITSNVTLRLTIEAEGCTSATQTTLYPLTTGGGQLPLALPRTPMQQEIGIADPLTLRLDTATTALETCPSASDANTYPFSAQRSLNVDRPPVTGSASSPVFAWTDVNHRTHSRLLAVEWSMSPPQPDLAPVSQSNPAVFSLPPFALPVGQWRVSATVYQRSEGSEADVPTQVTVPFDVHVVDRWSEADSRLLVSHSPVVDARCPFALLARVDPSVVLELPRLMSVTVEWACETADGISCPFALTTDQLTVGDVLLQSDFVGIAYTSTPTAGSYRFTATAMARPMGGSQYVIATTVAWVEAKTVGYLDGRSPQCVAGGFLPTPRLVSHQDLGLDALRGYVVTEAAASPPSLADVQWFVTPADSGHVVASAVSANEQTITLSSLTLQELTPPAGWNALQLTEGGEYVWRLGIDPSRYQYDNGGVLATIEVARSGALQVNAPPLVGQLPMHVDTSPPTAGITPVTLNILEVASLSPSLEHQFALNTTTIQPFGDPYITCTLPPGHWTIRGMAVDPLGGRGEATTTVQVQSLAQGLFLTPTNPPTQQKVVDLWGRSFDSWARNAVRVLLRIEAGHHSPWAILQTCASVIAELEEYRAALDRGRDVVNVALVATAPDPESARAVKISSGDLLSSIPSSRTQWLDLQTTALHSLQITTHILSSPGILTTPLAPSSAAGRLAELGSRLLLAYPLMPPTSHSEGTGDLITLITDGLNGTAAADGDIGMDALLKGMAQVVVALARATSEAELTRWIRGDDVASEGTQLVGQSAYHDTKHLARAYETQAKALMSLSAFLATSYRGQQIVLQGGPDSCIVVTQWAEGETVSLSATPCGSSVNLTLPASSPGALLPSGRRLSTSTASFVSLAVWNGGYFGSTEEPERSVVTAGRLSSLVTPVISVAFGPVGGNETVFVDEVTLQLPLIYNQNDTLRFADRARCVWWHPGLQMFTSLYCGAAVDGSSASLSCRCTRLTPTILYGELLNDISAFLAPLPPLHIRDGGIAALFCIWSVTLFGLLLVYAGLAFDRHKGRINKAFWLKAWFIEEGAEGEQIRWAGRRYRTYSWGGAGKGTKGKGALYQTLKTMSGRTEGLSESVRTLRMMRRRQQGRQDTKEGSSSSSSSSASGRSARMAIAKRMFLRQKTTDIEKGPEVSPDRPPGPSPPPADTAPVKPKQQRGKWEVPLPSSVPGVPAPPRSPPRQLMTQKSEGHGSVSEFAALPPPPARFESVGEHAMSPPENGQEGAKKETHADQEAKTDLASSLASSAGGQRGILKQTGGPANGNVGDNNSNSHNRQVTMKSDERSRSADERSHVTVVETLPEEDEWSQATSDLDSELSHKLSSMKTFEFTGWSTLMTICLVLWKRHPLLSLFTMNPHIGAVKRALLRFAHIASSAAIFSALFAFARASIAGDWSPNFRQTVESDASRRVSLGCHRDLLLFFLPVLSDLLAYALSPSSYLYVLVMRKRVYVEILSPVQKDDIVNLWRLRDRLSCVLLWLWIVSCGFVIPHAILLSGGFDSVEGPFASGLALTVFLWWPIATPLLLLSTQVMLLRLVLSYDCVDGLLTLLPGLMDFSWILSGDRHDLVEEIRHLHYETHTLAEELKMARLRKLTRLATRAQGPEGERLRAMISRMGPRVSGEPAATIGEESDGSAVVAAGDVAGVAKEGGNGAAMPAG</sequence>
<feature type="compositionally biased region" description="Polar residues" evidence="4">
    <location>
        <begin position="2860"/>
        <end position="2874"/>
    </location>
</feature>
<keyword evidence="5" id="KW-0472">Membrane</keyword>
<name>A0A0G4GGR6_VITBC</name>
<dbReference type="EMBL" id="CDMY01000656">
    <property type="protein sequence ID" value="CEM28640.1"/>
    <property type="molecule type" value="Genomic_DNA"/>
</dbReference>
<evidence type="ECO:0000256" key="1">
    <source>
        <dbReference type="ARBA" id="ARBA00022729"/>
    </source>
</evidence>
<dbReference type="Proteomes" id="UP000041254">
    <property type="component" value="Unassembled WGS sequence"/>
</dbReference>
<dbReference type="OrthoDB" id="442709at2759"/>
<evidence type="ECO:0000256" key="4">
    <source>
        <dbReference type="SAM" id="MobiDB-lite"/>
    </source>
</evidence>
<evidence type="ECO:0000256" key="3">
    <source>
        <dbReference type="ARBA" id="ARBA00023157"/>
    </source>
</evidence>
<feature type="compositionally biased region" description="Basic and acidic residues" evidence="4">
    <location>
        <begin position="2720"/>
        <end position="2731"/>
    </location>
</feature>
<accession>A0A0G4GGR6</accession>
<dbReference type="Pfam" id="PF01436">
    <property type="entry name" value="NHL"/>
    <property type="match status" value="1"/>
</dbReference>
<protein>
    <recommendedName>
        <fullName evidence="8">GPS domain-containing protein</fullName>
    </recommendedName>
</protein>
<keyword evidence="7" id="KW-1185">Reference proteome</keyword>